<sequence length="229" mass="23415">MDLAALLEQSYRNQQRGVHTALPGVIRAYDAAQQRASVQPALSRNLSTGAVEALPVLEDVPVIWPRSGGAHMTFPVKEGDGCLLIFTERSLDEWKARGGAGEAPLDPRQHALSDAVALMGFVHFGGGGGPGDAIEIHLGSCTITIGEGSVTVDAPSVTVNANSVEVNAPESQFNGNVAISGNLGVVGDMNSRGPLNITGPSVSHNGKNIGANHTHSGVQTGGGSTGAPN</sequence>
<dbReference type="Gene3D" id="6.20.170.10">
    <property type="match status" value="1"/>
</dbReference>
<dbReference type="EMBL" id="QFPW01000006">
    <property type="protein sequence ID" value="PZQ49761.1"/>
    <property type="molecule type" value="Genomic_DNA"/>
</dbReference>
<reference evidence="3 4" key="1">
    <citation type="submission" date="2017-08" db="EMBL/GenBank/DDBJ databases">
        <title>Infants hospitalized years apart are colonized by the same room-sourced microbial strains.</title>
        <authorList>
            <person name="Brooks B."/>
            <person name="Olm M.R."/>
            <person name="Firek B.A."/>
            <person name="Baker R."/>
            <person name="Thomas B.C."/>
            <person name="Morowitz M.J."/>
            <person name="Banfield J.F."/>
        </authorList>
    </citation>
    <scope>NUCLEOTIDE SEQUENCE [LARGE SCALE GENOMIC DNA]</scope>
    <source>
        <strain evidence="3">S2_005_002_R2_34</strain>
    </source>
</reference>
<dbReference type="Gene3D" id="2.40.50.230">
    <property type="entry name" value="Gp5 N-terminal domain"/>
    <property type="match status" value="1"/>
</dbReference>
<evidence type="ECO:0000313" key="4">
    <source>
        <dbReference type="Proteomes" id="UP000249185"/>
    </source>
</evidence>
<feature type="region of interest" description="Disordered" evidence="1">
    <location>
        <begin position="194"/>
        <end position="229"/>
    </location>
</feature>
<proteinExistence type="predicted"/>
<evidence type="ECO:0000256" key="1">
    <source>
        <dbReference type="SAM" id="MobiDB-lite"/>
    </source>
</evidence>
<dbReference type="Pfam" id="PF18352">
    <property type="entry name" value="Gp138_N"/>
    <property type="match status" value="1"/>
</dbReference>
<evidence type="ECO:0000259" key="2">
    <source>
        <dbReference type="Pfam" id="PF18352"/>
    </source>
</evidence>
<dbReference type="InterPro" id="IPR044033">
    <property type="entry name" value="GpV-like_apex"/>
</dbReference>
<feature type="domain" description="Phage protein Gp138 N-terminal" evidence="2">
    <location>
        <begin position="22"/>
        <end position="120"/>
    </location>
</feature>
<dbReference type="InterPro" id="IPR037026">
    <property type="entry name" value="Vgr_OB-fold_dom_sf"/>
</dbReference>
<dbReference type="InterPro" id="IPR041599">
    <property type="entry name" value="Gp138_N"/>
</dbReference>
<feature type="compositionally biased region" description="Polar residues" evidence="1">
    <location>
        <begin position="198"/>
        <end position="218"/>
    </location>
</feature>
<organism evidence="3 4">
    <name type="scientific">Rhodovulum sulfidophilum</name>
    <name type="common">Rhodobacter sulfidophilus</name>
    <dbReference type="NCBI Taxonomy" id="35806"/>
    <lineage>
        <taxon>Bacteria</taxon>
        <taxon>Pseudomonadati</taxon>
        <taxon>Pseudomonadota</taxon>
        <taxon>Alphaproteobacteria</taxon>
        <taxon>Rhodobacterales</taxon>
        <taxon>Paracoccaceae</taxon>
        <taxon>Rhodovulum</taxon>
    </lineage>
</organism>
<gene>
    <name evidence="3" type="ORF">DI556_09830</name>
</gene>
<dbReference type="AlphaFoldDB" id="A0A2W5N8H5"/>
<evidence type="ECO:0000313" key="3">
    <source>
        <dbReference type="EMBL" id="PZQ49761.1"/>
    </source>
</evidence>
<dbReference type="Proteomes" id="UP000249185">
    <property type="component" value="Unassembled WGS sequence"/>
</dbReference>
<feature type="compositionally biased region" description="Gly residues" evidence="1">
    <location>
        <begin position="219"/>
        <end position="229"/>
    </location>
</feature>
<name>A0A2W5N8H5_RHOSU</name>
<protein>
    <submittedName>
        <fullName evidence="3">Phage baseplate protein</fullName>
    </submittedName>
</protein>
<dbReference type="Pfam" id="PF18946">
    <property type="entry name" value="Apex"/>
    <property type="match status" value="1"/>
</dbReference>
<accession>A0A2W5N8H5</accession>
<comment type="caution">
    <text evidence="3">The sequence shown here is derived from an EMBL/GenBank/DDBJ whole genome shotgun (WGS) entry which is preliminary data.</text>
</comment>